<protein>
    <submittedName>
        <fullName evidence="1">Uncharacterized protein</fullName>
    </submittedName>
</protein>
<accession>A0A0V1GNB7</accession>
<evidence type="ECO:0000313" key="1">
    <source>
        <dbReference type="EMBL" id="KRY99759.1"/>
    </source>
</evidence>
<organism evidence="1 2">
    <name type="scientific">Trichinella zimbabwensis</name>
    <dbReference type="NCBI Taxonomy" id="268475"/>
    <lineage>
        <taxon>Eukaryota</taxon>
        <taxon>Metazoa</taxon>
        <taxon>Ecdysozoa</taxon>
        <taxon>Nematoda</taxon>
        <taxon>Enoplea</taxon>
        <taxon>Dorylaimia</taxon>
        <taxon>Trichinellida</taxon>
        <taxon>Trichinellidae</taxon>
        <taxon>Trichinella</taxon>
    </lineage>
</organism>
<gene>
    <name evidence="1" type="ORF">T11_13836</name>
</gene>
<sequence>MCNLPTLNDAVSNSKRSGSCVRVENRNVEYFTILQEI</sequence>
<evidence type="ECO:0000313" key="2">
    <source>
        <dbReference type="Proteomes" id="UP000055024"/>
    </source>
</evidence>
<comment type="caution">
    <text evidence="1">The sequence shown here is derived from an EMBL/GenBank/DDBJ whole genome shotgun (WGS) entry which is preliminary data.</text>
</comment>
<dbReference type="AlphaFoldDB" id="A0A0V1GNB7"/>
<reference evidence="1 2" key="1">
    <citation type="submission" date="2015-01" db="EMBL/GenBank/DDBJ databases">
        <title>Evolution of Trichinella species and genotypes.</title>
        <authorList>
            <person name="Korhonen P.K."/>
            <person name="Edoardo P."/>
            <person name="Giuseppe L.R."/>
            <person name="Gasser R.B."/>
        </authorList>
    </citation>
    <scope>NUCLEOTIDE SEQUENCE [LARGE SCALE GENOMIC DNA]</scope>
    <source>
        <strain evidence="1">ISS1029</strain>
    </source>
</reference>
<name>A0A0V1GNB7_9BILA</name>
<dbReference type="Proteomes" id="UP000055024">
    <property type="component" value="Unassembled WGS sequence"/>
</dbReference>
<dbReference type="EMBL" id="JYDP01000705">
    <property type="protein sequence ID" value="KRY99759.1"/>
    <property type="molecule type" value="Genomic_DNA"/>
</dbReference>
<keyword evidence="2" id="KW-1185">Reference proteome</keyword>
<proteinExistence type="predicted"/>